<keyword evidence="6" id="KW-0547">Nucleotide-binding</keyword>
<dbReference type="Pfam" id="PF02518">
    <property type="entry name" value="HATPase_c"/>
    <property type="match status" value="1"/>
</dbReference>
<dbReference type="InterPro" id="IPR003661">
    <property type="entry name" value="HisK_dim/P_dom"/>
</dbReference>
<dbReference type="EC" id="2.7.13.3" evidence="2"/>
<dbReference type="InterPro" id="IPR004358">
    <property type="entry name" value="Sig_transdc_His_kin-like_C"/>
</dbReference>
<dbReference type="GO" id="GO:0005524">
    <property type="term" value="F:ATP binding"/>
    <property type="evidence" value="ECO:0007669"/>
    <property type="project" value="UniProtKB-KW"/>
</dbReference>
<proteinExistence type="predicted"/>
<dbReference type="SUPFAM" id="SSF55874">
    <property type="entry name" value="ATPase domain of HSP90 chaperone/DNA topoisomerase II/histidine kinase"/>
    <property type="match status" value="1"/>
</dbReference>
<evidence type="ECO:0000256" key="2">
    <source>
        <dbReference type="ARBA" id="ARBA00012438"/>
    </source>
</evidence>
<dbReference type="SUPFAM" id="SSF47384">
    <property type="entry name" value="Homodimeric domain of signal transducing histidine kinase"/>
    <property type="match status" value="1"/>
</dbReference>
<comment type="caution">
    <text evidence="6">The sequence shown here is derived from an EMBL/GenBank/DDBJ whole genome shotgun (WGS) entry which is preliminary data.</text>
</comment>
<keyword evidence="7" id="KW-1185">Reference proteome</keyword>
<dbReference type="Pfam" id="PF00512">
    <property type="entry name" value="HisKA"/>
    <property type="match status" value="1"/>
</dbReference>
<dbReference type="InterPro" id="IPR036890">
    <property type="entry name" value="HATPase_C_sf"/>
</dbReference>
<reference evidence="6 7" key="1">
    <citation type="submission" date="2023-11" db="EMBL/GenBank/DDBJ databases">
        <title>Draft genome of Azohydromonas lata strain H1 (DSM1123), a polyhydroxyalkanoate producer.</title>
        <authorList>
            <person name="Traversa D."/>
            <person name="D'Addabbo P."/>
            <person name="Pazzani C."/>
            <person name="Manzari C."/>
            <person name="Chiara M."/>
            <person name="Scrascia M."/>
        </authorList>
    </citation>
    <scope>NUCLEOTIDE SEQUENCE [LARGE SCALE GENOMIC DNA]</scope>
    <source>
        <strain evidence="6 7">H1</strain>
        <plasmid evidence="6">unnamed</plasmid>
    </source>
</reference>
<keyword evidence="6" id="KW-0067">ATP-binding</keyword>
<evidence type="ECO:0000313" key="6">
    <source>
        <dbReference type="EMBL" id="MDZ5454957.1"/>
    </source>
</evidence>
<dbReference type="SMART" id="SM00387">
    <property type="entry name" value="HATPase_c"/>
    <property type="match status" value="1"/>
</dbReference>
<name>A0ABU5I7T3_9BURK</name>
<keyword evidence="6" id="KW-0614">Plasmid</keyword>
<dbReference type="Gene3D" id="1.10.287.130">
    <property type="match status" value="1"/>
</dbReference>
<feature type="domain" description="Histidine kinase" evidence="5">
    <location>
        <begin position="1"/>
        <end position="221"/>
    </location>
</feature>
<comment type="catalytic activity">
    <reaction evidence="1">
        <text>ATP + protein L-histidine = ADP + protein N-phospho-L-histidine.</text>
        <dbReference type="EC" id="2.7.13.3"/>
    </reaction>
</comment>
<gene>
    <name evidence="6" type="ORF">SM757_00070</name>
</gene>
<evidence type="ECO:0000256" key="3">
    <source>
        <dbReference type="ARBA" id="ARBA00022553"/>
    </source>
</evidence>
<dbReference type="EMBL" id="JAXOJX010000001">
    <property type="protein sequence ID" value="MDZ5454957.1"/>
    <property type="molecule type" value="Genomic_DNA"/>
</dbReference>
<dbReference type="Proteomes" id="UP001293718">
    <property type="component" value="Unassembled WGS sequence"/>
</dbReference>
<accession>A0ABU5I7T3</accession>
<sequence>MSHEFRTPLNAVIGLSDLLSRMQLPGKVPEYLRHIQQAGKQLLRLTDDLLDLACIEGGDMRLQDIRFELAALLDVVRTLVQPEADAKGLALLLQSDPGLPSYVVGDPLRLRQVLVNLAGNAVKFTPAGTVTVCAKVLHRTQAQVKLRFDVADTGVGIAPEARRLIFEAFTQADSSLTRHFGGSGLGLPIVRRLVTLMDGQVEFDSIPGQGSTFRVTLTLGVPGGA</sequence>
<protein>
    <recommendedName>
        <fullName evidence="2">histidine kinase</fullName>
        <ecNumber evidence="2">2.7.13.3</ecNumber>
    </recommendedName>
</protein>
<keyword evidence="3" id="KW-0597">Phosphoprotein</keyword>
<geneLocation type="plasmid" evidence="6">
    <name>unnamed</name>
</geneLocation>
<dbReference type="InterPro" id="IPR005467">
    <property type="entry name" value="His_kinase_dom"/>
</dbReference>
<evidence type="ECO:0000313" key="7">
    <source>
        <dbReference type="Proteomes" id="UP001293718"/>
    </source>
</evidence>
<dbReference type="PRINTS" id="PR00344">
    <property type="entry name" value="BCTRLSENSOR"/>
</dbReference>
<organism evidence="6 7">
    <name type="scientific">Azohydromonas lata</name>
    <dbReference type="NCBI Taxonomy" id="45677"/>
    <lineage>
        <taxon>Bacteria</taxon>
        <taxon>Pseudomonadati</taxon>
        <taxon>Pseudomonadota</taxon>
        <taxon>Betaproteobacteria</taxon>
        <taxon>Burkholderiales</taxon>
        <taxon>Sphaerotilaceae</taxon>
        <taxon>Azohydromonas</taxon>
    </lineage>
</organism>
<dbReference type="PANTHER" id="PTHR45339">
    <property type="entry name" value="HYBRID SIGNAL TRANSDUCTION HISTIDINE KINASE J"/>
    <property type="match status" value="1"/>
</dbReference>
<dbReference type="CDD" id="cd00082">
    <property type="entry name" value="HisKA"/>
    <property type="match status" value="1"/>
</dbReference>
<dbReference type="Gene3D" id="3.30.565.10">
    <property type="entry name" value="Histidine kinase-like ATPase, C-terminal domain"/>
    <property type="match status" value="1"/>
</dbReference>
<keyword evidence="4" id="KW-0902">Two-component regulatory system</keyword>
<dbReference type="SMART" id="SM00388">
    <property type="entry name" value="HisKA"/>
    <property type="match status" value="1"/>
</dbReference>
<dbReference type="InterPro" id="IPR003594">
    <property type="entry name" value="HATPase_dom"/>
</dbReference>
<dbReference type="RefSeq" id="WP_322464057.1">
    <property type="nucleotide sequence ID" value="NZ_JAXOJX010000001.1"/>
</dbReference>
<dbReference type="CDD" id="cd16922">
    <property type="entry name" value="HATPase_EvgS-ArcB-TorS-like"/>
    <property type="match status" value="1"/>
</dbReference>
<evidence type="ECO:0000256" key="1">
    <source>
        <dbReference type="ARBA" id="ARBA00000085"/>
    </source>
</evidence>
<dbReference type="InterPro" id="IPR036097">
    <property type="entry name" value="HisK_dim/P_sf"/>
</dbReference>
<dbReference type="PROSITE" id="PS50109">
    <property type="entry name" value="HIS_KIN"/>
    <property type="match status" value="1"/>
</dbReference>
<evidence type="ECO:0000256" key="4">
    <source>
        <dbReference type="ARBA" id="ARBA00023012"/>
    </source>
</evidence>
<evidence type="ECO:0000259" key="5">
    <source>
        <dbReference type="PROSITE" id="PS50109"/>
    </source>
</evidence>
<dbReference type="PANTHER" id="PTHR45339:SF1">
    <property type="entry name" value="HYBRID SIGNAL TRANSDUCTION HISTIDINE KINASE J"/>
    <property type="match status" value="1"/>
</dbReference>